<sequence>MLCRSFSAVVSGLHVQWEVAPTENNIKLYFFEESSANIQMYNPWSSNIVVKAILELGQTPKSPYTWPRKAPGLQELL</sequence>
<dbReference type="EMBL" id="GBXM01006349">
    <property type="protein sequence ID" value="JAI02229.1"/>
    <property type="molecule type" value="Transcribed_RNA"/>
</dbReference>
<dbReference type="AlphaFoldDB" id="A0A0E9XKM6"/>
<evidence type="ECO:0000313" key="1">
    <source>
        <dbReference type="EMBL" id="JAI02229.1"/>
    </source>
</evidence>
<accession>A0A0E9XKM6</accession>
<reference evidence="1" key="1">
    <citation type="submission" date="2014-11" db="EMBL/GenBank/DDBJ databases">
        <authorList>
            <person name="Amaro Gonzalez C."/>
        </authorList>
    </citation>
    <scope>NUCLEOTIDE SEQUENCE</scope>
</reference>
<protein>
    <submittedName>
        <fullName evidence="1">Uncharacterized protein</fullName>
    </submittedName>
</protein>
<reference evidence="1" key="2">
    <citation type="journal article" date="2015" name="Fish Shellfish Immunol.">
        <title>Early steps in the European eel (Anguilla anguilla)-Vibrio vulnificus interaction in the gills: Role of the RtxA13 toxin.</title>
        <authorList>
            <person name="Callol A."/>
            <person name="Pajuelo D."/>
            <person name="Ebbesson L."/>
            <person name="Teles M."/>
            <person name="MacKenzie S."/>
            <person name="Amaro C."/>
        </authorList>
    </citation>
    <scope>NUCLEOTIDE SEQUENCE</scope>
</reference>
<proteinExistence type="predicted"/>
<name>A0A0E9XKM6_ANGAN</name>
<organism evidence="1">
    <name type="scientific">Anguilla anguilla</name>
    <name type="common">European freshwater eel</name>
    <name type="synonym">Muraena anguilla</name>
    <dbReference type="NCBI Taxonomy" id="7936"/>
    <lineage>
        <taxon>Eukaryota</taxon>
        <taxon>Metazoa</taxon>
        <taxon>Chordata</taxon>
        <taxon>Craniata</taxon>
        <taxon>Vertebrata</taxon>
        <taxon>Euteleostomi</taxon>
        <taxon>Actinopterygii</taxon>
        <taxon>Neopterygii</taxon>
        <taxon>Teleostei</taxon>
        <taxon>Anguilliformes</taxon>
        <taxon>Anguillidae</taxon>
        <taxon>Anguilla</taxon>
    </lineage>
</organism>